<dbReference type="AlphaFoldDB" id="A0A146K428"/>
<reference evidence="2" key="1">
    <citation type="submission" date="2015-07" db="EMBL/GenBank/DDBJ databases">
        <title>Adaptation to a free-living lifestyle via gene acquisitions in the diplomonad Trepomonas sp. PC1.</title>
        <authorList>
            <person name="Xu F."/>
            <person name="Jerlstrom-Hultqvist J."/>
            <person name="Kolisko M."/>
            <person name="Simpson A.G.B."/>
            <person name="Roger A.J."/>
            <person name="Svard S.G."/>
            <person name="Andersson J.O."/>
        </authorList>
    </citation>
    <scope>NUCLEOTIDE SEQUENCE</scope>
    <source>
        <strain evidence="2">PC1</strain>
    </source>
</reference>
<feature type="non-terminal residue" evidence="2">
    <location>
        <position position="78"/>
    </location>
</feature>
<dbReference type="EMBL" id="GDID01004964">
    <property type="protein sequence ID" value="JAP91642.1"/>
    <property type="molecule type" value="Transcribed_RNA"/>
</dbReference>
<dbReference type="InterPro" id="IPR050158">
    <property type="entry name" value="Ubiquitin_ubiquitin-like"/>
</dbReference>
<proteinExistence type="predicted"/>
<gene>
    <name evidence="2" type="ORF">TPC1_16683</name>
</gene>
<dbReference type="PROSITE" id="PS50053">
    <property type="entry name" value="UBIQUITIN_2"/>
    <property type="match status" value="1"/>
</dbReference>
<evidence type="ECO:0000259" key="1">
    <source>
        <dbReference type="PROSITE" id="PS50053"/>
    </source>
</evidence>
<accession>A0A146K428</accession>
<dbReference type="PRINTS" id="PR00348">
    <property type="entry name" value="UBIQUITIN"/>
</dbReference>
<dbReference type="InterPro" id="IPR029071">
    <property type="entry name" value="Ubiquitin-like_domsf"/>
</dbReference>
<dbReference type="InterPro" id="IPR000626">
    <property type="entry name" value="Ubiquitin-like_dom"/>
</dbReference>
<evidence type="ECO:0000313" key="2">
    <source>
        <dbReference type="EMBL" id="JAP91642.1"/>
    </source>
</evidence>
<protein>
    <submittedName>
        <fullName evidence="2">Ubiquitin</fullName>
    </submittedName>
</protein>
<sequence length="78" mass="9302">KNIDLNQQTIKVKYLHKTVEFVYTPDQTVYDLKQQIQNKEGLSPDRYRMIFAGQLMDDDCTILQYNIKEDQLIHLVLK</sequence>
<feature type="domain" description="Ubiquitin-like" evidence="1">
    <location>
        <begin position="8"/>
        <end position="78"/>
    </location>
</feature>
<dbReference type="PANTHER" id="PTHR10666">
    <property type="entry name" value="UBIQUITIN"/>
    <property type="match status" value="1"/>
</dbReference>
<dbReference type="Pfam" id="PF00240">
    <property type="entry name" value="ubiquitin"/>
    <property type="match status" value="1"/>
</dbReference>
<feature type="non-terminal residue" evidence="2">
    <location>
        <position position="1"/>
    </location>
</feature>
<dbReference type="SUPFAM" id="SSF54236">
    <property type="entry name" value="Ubiquitin-like"/>
    <property type="match status" value="1"/>
</dbReference>
<dbReference type="Gene3D" id="3.10.20.90">
    <property type="entry name" value="Phosphatidylinositol 3-kinase Catalytic Subunit, Chain A, domain 1"/>
    <property type="match status" value="1"/>
</dbReference>
<dbReference type="CDD" id="cd17039">
    <property type="entry name" value="Ubl_ubiquitin_like"/>
    <property type="match status" value="1"/>
</dbReference>
<dbReference type="InterPro" id="IPR019956">
    <property type="entry name" value="Ubiquitin_dom"/>
</dbReference>
<name>A0A146K428_9EUKA</name>
<organism evidence="2">
    <name type="scientific">Trepomonas sp. PC1</name>
    <dbReference type="NCBI Taxonomy" id="1076344"/>
    <lineage>
        <taxon>Eukaryota</taxon>
        <taxon>Metamonada</taxon>
        <taxon>Diplomonadida</taxon>
        <taxon>Hexamitidae</taxon>
        <taxon>Hexamitinae</taxon>
        <taxon>Trepomonas</taxon>
    </lineage>
</organism>
<dbReference type="SMART" id="SM00213">
    <property type="entry name" value="UBQ"/>
    <property type="match status" value="1"/>
</dbReference>